<evidence type="ECO:0000256" key="4">
    <source>
        <dbReference type="ARBA" id="ARBA00022728"/>
    </source>
</evidence>
<evidence type="ECO:0000313" key="9">
    <source>
        <dbReference type="Proteomes" id="UP000241107"/>
    </source>
</evidence>
<dbReference type="GO" id="GO:0000398">
    <property type="term" value="P:mRNA splicing, via spliceosome"/>
    <property type="evidence" value="ECO:0007669"/>
    <property type="project" value="UniProtKB-UniRule"/>
</dbReference>
<dbReference type="GO" id="GO:0046540">
    <property type="term" value="C:U4/U6 x U5 tri-snRNP complex"/>
    <property type="evidence" value="ECO:0007669"/>
    <property type="project" value="EnsemblFungi"/>
</dbReference>
<dbReference type="VEuPathDB" id="FungiDB:C7M61_001483"/>
<keyword evidence="5 7" id="KW-0508">mRNA splicing</keyword>
<protein>
    <recommendedName>
        <fullName evidence="7">Pre-mRNA-splicing factor 38</fullName>
    </recommendedName>
</protein>
<comment type="subcellular location">
    <subcellularLocation>
        <location evidence="1 7">Nucleus</location>
    </subcellularLocation>
</comment>
<dbReference type="PANTHER" id="PTHR23142">
    <property type="entry name" value="PRE-MRNA-SPLICING FACTOR 38A-RELATED"/>
    <property type="match status" value="1"/>
</dbReference>
<proteinExistence type="inferred from homology"/>
<evidence type="ECO:0000256" key="5">
    <source>
        <dbReference type="ARBA" id="ARBA00023187"/>
    </source>
</evidence>
<dbReference type="OrthoDB" id="190958at2759"/>
<keyword evidence="4 7" id="KW-0747">Spliceosome</keyword>
<evidence type="ECO:0000256" key="2">
    <source>
        <dbReference type="ARBA" id="ARBA00006164"/>
    </source>
</evidence>
<comment type="function">
    <text evidence="7">Required for pre-mRNA splicing.</text>
</comment>
<dbReference type="AlphaFoldDB" id="A0A2P7YUQ0"/>
<keyword evidence="9" id="KW-1185">Reference proteome</keyword>
<evidence type="ECO:0000256" key="3">
    <source>
        <dbReference type="ARBA" id="ARBA00022664"/>
    </source>
</evidence>
<dbReference type="GO" id="GO:0005681">
    <property type="term" value="C:spliceosomal complex"/>
    <property type="evidence" value="ECO:0007669"/>
    <property type="project" value="UniProtKB-KW"/>
</dbReference>
<name>A0A2P7YUQ0_9ASCO</name>
<evidence type="ECO:0000256" key="1">
    <source>
        <dbReference type="ARBA" id="ARBA00004123"/>
    </source>
</evidence>
<comment type="similarity">
    <text evidence="2 7">Belongs to the PRP38 family.</text>
</comment>
<dbReference type="InterPro" id="IPR005037">
    <property type="entry name" value="PRP38"/>
</dbReference>
<reference evidence="8 9" key="1">
    <citation type="submission" date="2018-03" db="EMBL/GenBank/DDBJ databases">
        <title>Candida pseudohaemulonii genome assembly and annotation.</title>
        <authorList>
            <person name="Munoz J.F."/>
            <person name="Gade L.G."/>
            <person name="Chow N.A."/>
            <person name="Litvintseva A.P."/>
            <person name="Loparev V.N."/>
            <person name="Cuomo C.A."/>
        </authorList>
    </citation>
    <scope>NUCLEOTIDE SEQUENCE [LARGE SCALE GENOMIC DNA]</scope>
    <source>
        <strain evidence="8 9">B12108</strain>
    </source>
</reference>
<dbReference type="EMBL" id="PYFQ01000002">
    <property type="protein sequence ID" value="PSK39681.1"/>
    <property type="molecule type" value="Genomic_DNA"/>
</dbReference>
<sequence length="199" mass="23240">MDKRVVENKAHLVGPIIRHRIQDSLFYKEKLHLTNELSIVPIIVSQVHFIAGTDQTGRPSPFICCLLRLLELEPSPAIIRLLLKQNGYNEFKYLTALALLYYRLVYDAREMYALYDEFIGDYRKLRIQLKTPKFENSLPVHYDLIHMDEWVDSLVVEERVVDLTLPYIAPRSLYVERGEADVRVYGGESEEESYESDSD</sequence>
<dbReference type="RefSeq" id="XP_024714771.1">
    <property type="nucleotide sequence ID" value="XM_024856891.1"/>
</dbReference>
<keyword evidence="3 7" id="KW-0507">mRNA processing</keyword>
<dbReference type="STRING" id="418784.A0A2P7YUQ0"/>
<gene>
    <name evidence="8" type="ORF">C7M61_001483</name>
</gene>
<comment type="caution">
    <text evidence="8">The sequence shown here is derived from an EMBL/GenBank/DDBJ whole genome shotgun (WGS) entry which is preliminary data.</text>
</comment>
<organism evidence="8 9">
    <name type="scientific">Candidozyma pseudohaemuli</name>
    <dbReference type="NCBI Taxonomy" id="418784"/>
    <lineage>
        <taxon>Eukaryota</taxon>
        <taxon>Fungi</taxon>
        <taxon>Dikarya</taxon>
        <taxon>Ascomycota</taxon>
        <taxon>Saccharomycotina</taxon>
        <taxon>Pichiomycetes</taxon>
        <taxon>Metschnikowiaceae</taxon>
        <taxon>Candidozyma</taxon>
    </lineage>
</organism>
<evidence type="ECO:0000313" key="8">
    <source>
        <dbReference type="EMBL" id="PSK39681.1"/>
    </source>
</evidence>
<dbReference type="GeneID" id="36564873"/>
<dbReference type="Proteomes" id="UP000241107">
    <property type="component" value="Unassembled WGS sequence"/>
</dbReference>
<accession>A0A2P7YUQ0</accession>
<dbReference type="Pfam" id="PF03371">
    <property type="entry name" value="PRP38"/>
    <property type="match status" value="1"/>
</dbReference>
<keyword evidence="6 7" id="KW-0539">Nucleus</keyword>
<evidence type="ECO:0000256" key="7">
    <source>
        <dbReference type="RuleBase" id="RU367025"/>
    </source>
</evidence>
<evidence type="ECO:0000256" key="6">
    <source>
        <dbReference type="ARBA" id="ARBA00023242"/>
    </source>
</evidence>